<dbReference type="SUPFAM" id="SSF57850">
    <property type="entry name" value="RING/U-box"/>
    <property type="match status" value="1"/>
</dbReference>
<dbReference type="InterPro" id="IPR045185">
    <property type="entry name" value="PUB22/23/24-like"/>
</dbReference>
<proteinExistence type="predicted"/>
<dbReference type="Gene3D" id="3.30.40.10">
    <property type="entry name" value="Zinc/RING finger domain, C3HC4 (zinc finger)"/>
    <property type="match status" value="1"/>
</dbReference>
<dbReference type="InterPro" id="IPR011989">
    <property type="entry name" value="ARM-like"/>
</dbReference>
<dbReference type="PROSITE" id="PS51698">
    <property type="entry name" value="U_BOX"/>
    <property type="match status" value="1"/>
</dbReference>
<keyword evidence="8" id="KW-1185">Reference proteome</keyword>
<dbReference type="OMA" id="LEIMANC"/>
<accession>D8T718</accession>
<dbReference type="InterPro" id="IPR045210">
    <property type="entry name" value="RING-Ubox_PUB"/>
</dbReference>
<dbReference type="Gene3D" id="1.25.10.10">
    <property type="entry name" value="Leucine-rich Repeat Variant"/>
    <property type="match status" value="1"/>
</dbReference>
<evidence type="ECO:0000256" key="3">
    <source>
        <dbReference type="ARBA" id="ARBA00012483"/>
    </source>
</evidence>
<dbReference type="PANTHER" id="PTHR22849">
    <property type="entry name" value="WDSAM1 PROTEIN"/>
    <property type="match status" value="1"/>
</dbReference>
<evidence type="ECO:0000313" key="8">
    <source>
        <dbReference type="Proteomes" id="UP000001514"/>
    </source>
</evidence>
<dbReference type="AlphaFoldDB" id="D8T718"/>
<dbReference type="FunFam" id="3.30.40.10:FF:000442">
    <property type="entry name" value="RING-type E3 ubiquitin transferase"/>
    <property type="match status" value="1"/>
</dbReference>
<keyword evidence="4" id="KW-0808">Transferase</keyword>
<sequence length="417" mass="45943">MAISPVLDIQLPRVPTLFRCPISLELMKDPVTLSTGLTYDRSSIEKWFDDGHHTCPGTMQLVKVRDLVPNHTLRRLIQEWCVANKSRGIERIPTPKQPLDDEQASHLVRQISSAELSGRAKSRLLRNLRASCKESEKNRKCIAGAGAIPALSSLVSSFQPRISFDRPSNLEDLQCCEDAVAVLVILLPLEIESLRKSIINPSLLAVLSWILHRRNTEGQINAARLLELVATDDESKSMVGATERLIPGLVKLVKEDSAYPRAVRASLTALLAIVSCRKNLVKAVQGGVVPPLIELLSEASRLNTERALAVLEFVARCAEGREALMDHSLSVPMLVKIILTVSDLASERAVGILLLMCQADDSVVQAAASEGAFTQMILLIQADNTSETNHRARQFLKLLRGAVPRECMHDFAFTMPF</sequence>
<dbReference type="HOGENOM" id="CLU_006348_1_1_1"/>
<evidence type="ECO:0000256" key="1">
    <source>
        <dbReference type="ARBA" id="ARBA00000900"/>
    </source>
</evidence>
<reference evidence="7 8" key="1">
    <citation type="journal article" date="2011" name="Science">
        <title>The Selaginella genome identifies genetic changes associated with the evolution of vascular plants.</title>
        <authorList>
            <person name="Banks J.A."/>
            <person name="Nishiyama T."/>
            <person name="Hasebe M."/>
            <person name="Bowman J.L."/>
            <person name="Gribskov M."/>
            <person name="dePamphilis C."/>
            <person name="Albert V.A."/>
            <person name="Aono N."/>
            <person name="Aoyama T."/>
            <person name="Ambrose B.A."/>
            <person name="Ashton N.W."/>
            <person name="Axtell M.J."/>
            <person name="Barker E."/>
            <person name="Barker M.S."/>
            <person name="Bennetzen J.L."/>
            <person name="Bonawitz N.D."/>
            <person name="Chapple C."/>
            <person name="Cheng C."/>
            <person name="Correa L.G."/>
            <person name="Dacre M."/>
            <person name="DeBarry J."/>
            <person name="Dreyer I."/>
            <person name="Elias M."/>
            <person name="Engstrom E.M."/>
            <person name="Estelle M."/>
            <person name="Feng L."/>
            <person name="Finet C."/>
            <person name="Floyd S.K."/>
            <person name="Frommer W.B."/>
            <person name="Fujita T."/>
            <person name="Gramzow L."/>
            <person name="Gutensohn M."/>
            <person name="Harholt J."/>
            <person name="Hattori M."/>
            <person name="Heyl A."/>
            <person name="Hirai T."/>
            <person name="Hiwatashi Y."/>
            <person name="Ishikawa M."/>
            <person name="Iwata M."/>
            <person name="Karol K.G."/>
            <person name="Koehler B."/>
            <person name="Kolukisaoglu U."/>
            <person name="Kubo M."/>
            <person name="Kurata T."/>
            <person name="Lalonde S."/>
            <person name="Li K."/>
            <person name="Li Y."/>
            <person name="Litt A."/>
            <person name="Lyons E."/>
            <person name="Manning G."/>
            <person name="Maruyama T."/>
            <person name="Michael T.P."/>
            <person name="Mikami K."/>
            <person name="Miyazaki S."/>
            <person name="Morinaga S."/>
            <person name="Murata T."/>
            <person name="Mueller-Roeber B."/>
            <person name="Nelson D.R."/>
            <person name="Obara M."/>
            <person name="Oguri Y."/>
            <person name="Olmstead R.G."/>
            <person name="Onodera N."/>
            <person name="Petersen B.L."/>
            <person name="Pils B."/>
            <person name="Prigge M."/>
            <person name="Rensing S.A."/>
            <person name="Riano-Pachon D.M."/>
            <person name="Roberts A.W."/>
            <person name="Sato Y."/>
            <person name="Scheller H.V."/>
            <person name="Schulz B."/>
            <person name="Schulz C."/>
            <person name="Shakirov E.V."/>
            <person name="Shibagaki N."/>
            <person name="Shinohara N."/>
            <person name="Shippen D.E."/>
            <person name="Soerensen I."/>
            <person name="Sotooka R."/>
            <person name="Sugimoto N."/>
            <person name="Sugita M."/>
            <person name="Sumikawa N."/>
            <person name="Tanurdzic M."/>
            <person name="Theissen G."/>
            <person name="Ulvskov P."/>
            <person name="Wakazuki S."/>
            <person name="Weng J.K."/>
            <person name="Willats W.W."/>
            <person name="Wipf D."/>
            <person name="Wolf P.G."/>
            <person name="Yang L."/>
            <person name="Zimmer A.D."/>
            <person name="Zhu Q."/>
            <person name="Mitros T."/>
            <person name="Hellsten U."/>
            <person name="Loque D."/>
            <person name="Otillar R."/>
            <person name="Salamov A."/>
            <person name="Schmutz J."/>
            <person name="Shapiro H."/>
            <person name="Lindquist E."/>
            <person name="Lucas S."/>
            <person name="Rokhsar D."/>
            <person name="Grigoriev I.V."/>
        </authorList>
    </citation>
    <scope>NUCLEOTIDE SEQUENCE [LARGE SCALE GENOMIC DNA]</scope>
</reference>
<dbReference type="Pfam" id="PF25598">
    <property type="entry name" value="ARM_PUB"/>
    <property type="match status" value="1"/>
</dbReference>
<dbReference type="Pfam" id="PF04564">
    <property type="entry name" value="U-box"/>
    <property type="match status" value="1"/>
</dbReference>
<feature type="domain" description="U-box" evidence="6">
    <location>
        <begin position="13"/>
        <end position="87"/>
    </location>
</feature>
<dbReference type="KEGG" id="smo:SELMODRAFT_133552"/>
<dbReference type="UniPathway" id="UPA00143"/>
<dbReference type="InterPro" id="IPR003613">
    <property type="entry name" value="Ubox_domain"/>
</dbReference>
<dbReference type="SUPFAM" id="SSF48371">
    <property type="entry name" value="ARM repeat"/>
    <property type="match status" value="1"/>
</dbReference>
<keyword evidence="5" id="KW-0833">Ubl conjugation pathway</keyword>
<organism evidence="8">
    <name type="scientific">Selaginella moellendorffii</name>
    <name type="common">Spikemoss</name>
    <dbReference type="NCBI Taxonomy" id="88036"/>
    <lineage>
        <taxon>Eukaryota</taxon>
        <taxon>Viridiplantae</taxon>
        <taxon>Streptophyta</taxon>
        <taxon>Embryophyta</taxon>
        <taxon>Tracheophyta</taxon>
        <taxon>Lycopodiopsida</taxon>
        <taxon>Selaginellales</taxon>
        <taxon>Selaginellaceae</taxon>
        <taxon>Selaginella</taxon>
    </lineage>
</organism>
<dbReference type="eggNOG" id="ENOG502QS2D">
    <property type="taxonomic scope" value="Eukaryota"/>
</dbReference>
<dbReference type="InterPro" id="IPR016024">
    <property type="entry name" value="ARM-type_fold"/>
</dbReference>
<name>D8T718_SELML</name>
<dbReference type="InterPro" id="IPR058678">
    <property type="entry name" value="ARM_PUB"/>
</dbReference>
<dbReference type="OrthoDB" id="10064100at2759"/>
<evidence type="ECO:0000256" key="5">
    <source>
        <dbReference type="ARBA" id="ARBA00022786"/>
    </source>
</evidence>
<dbReference type="PANTHER" id="PTHR22849:SF164">
    <property type="entry name" value="U-BOX DOMAIN-CONTAINING PROTEIN"/>
    <property type="match status" value="1"/>
</dbReference>
<dbReference type="Gramene" id="EFJ07483">
    <property type="protein sequence ID" value="EFJ07483"/>
    <property type="gene ID" value="SELMODRAFT_133552"/>
</dbReference>
<evidence type="ECO:0000256" key="4">
    <source>
        <dbReference type="ARBA" id="ARBA00022679"/>
    </source>
</evidence>
<protein>
    <recommendedName>
        <fullName evidence="3">RING-type E3 ubiquitin transferase</fullName>
        <ecNumber evidence="3">2.3.2.27</ecNumber>
    </recommendedName>
</protein>
<comment type="catalytic activity">
    <reaction evidence="1">
        <text>S-ubiquitinyl-[E2 ubiquitin-conjugating enzyme]-L-cysteine + [acceptor protein]-L-lysine = [E2 ubiquitin-conjugating enzyme]-L-cysteine + N(6)-ubiquitinyl-[acceptor protein]-L-lysine.</text>
        <dbReference type="EC" id="2.3.2.27"/>
    </reaction>
</comment>
<dbReference type="GO" id="GO:0016567">
    <property type="term" value="P:protein ubiquitination"/>
    <property type="evidence" value="ECO:0007669"/>
    <property type="project" value="UniProtKB-UniPathway"/>
</dbReference>
<evidence type="ECO:0000259" key="6">
    <source>
        <dbReference type="PROSITE" id="PS51698"/>
    </source>
</evidence>
<dbReference type="CDD" id="cd16664">
    <property type="entry name" value="RING-Ubox_PUB"/>
    <property type="match status" value="1"/>
</dbReference>
<dbReference type="EC" id="2.3.2.27" evidence="3"/>
<dbReference type="Proteomes" id="UP000001514">
    <property type="component" value="Unassembled WGS sequence"/>
</dbReference>
<dbReference type="InterPro" id="IPR013083">
    <property type="entry name" value="Znf_RING/FYVE/PHD"/>
</dbReference>
<dbReference type="SMART" id="SM00504">
    <property type="entry name" value="Ubox"/>
    <property type="match status" value="1"/>
</dbReference>
<comment type="pathway">
    <text evidence="2">Protein modification; protein ubiquitination.</text>
</comment>
<dbReference type="EMBL" id="GL377684">
    <property type="protein sequence ID" value="EFJ07483.1"/>
    <property type="molecule type" value="Genomic_DNA"/>
</dbReference>
<gene>
    <name evidence="7" type="ORF">SELMODRAFT_133552</name>
</gene>
<evidence type="ECO:0000313" key="7">
    <source>
        <dbReference type="EMBL" id="EFJ07483.1"/>
    </source>
</evidence>
<evidence type="ECO:0000256" key="2">
    <source>
        <dbReference type="ARBA" id="ARBA00004906"/>
    </source>
</evidence>
<dbReference type="GO" id="GO:0061630">
    <property type="term" value="F:ubiquitin protein ligase activity"/>
    <property type="evidence" value="ECO:0007669"/>
    <property type="project" value="UniProtKB-EC"/>
</dbReference>
<dbReference type="InParanoid" id="D8T718"/>